<evidence type="ECO:0000313" key="1">
    <source>
        <dbReference type="EMBL" id="CAB4162672.1"/>
    </source>
</evidence>
<proteinExistence type="predicted"/>
<name>A0A6J5NV65_9CAUD</name>
<sequence>MRKPDTFPHKLVRIPGLCIAHECGNVVYQKGRVISRYCTRHRAIRQRANDPVAAYYADLRHHAKERGVGCSLTLAEWRVWQAQVGFFDNAAEERAARMSVDRIDPNKGYSLDNIQPLTVAENARKAVAERGRKWVERMEKRYNVRAAEEVPVEPDDSEEALLARI</sequence>
<organism evidence="1">
    <name type="scientific">uncultured Caudovirales phage</name>
    <dbReference type="NCBI Taxonomy" id="2100421"/>
    <lineage>
        <taxon>Viruses</taxon>
        <taxon>Duplodnaviria</taxon>
        <taxon>Heunggongvirae</taxon>
        <taxon>Uroviricota</taxon>
        <taxon>Caudoviricetes</taxon>
        <taxon>Peduoviridae</taxon>
        <taxon>Maltschvirus</taxon>
        <taxon>Maltschvirus maltsch</taxon>
    </lineage>
</organism>
<gene>
    <name evidence="1" type="ORF">UFOVP783_91</name>
</gene>
<dbReference type="Gene3D" id="3.30.40.220">
    <property type="match status" value="1"/>
</dbReference>
<protein>
    <submittedName>
        <fullName evidence="1">Uncharacterized protein</fullName>
    </submittedName>
</protein>
<accession>A0A6J5NV65</accession>
<dbReference type="EMBL" id="LR796738">
    <property type="protein sequence ID" value="CAB4162672.1"/>
    <property type="molecule type" value="Genomic_DNA"/>
</dbReference>
<reference evidence="1" key="1">
    <citation type="submission" date="2020-04" db="EMBL/GenBank/DDBJ databases">
        <authorList>
            <person name="Chiriac C."/>
            <person name="Salcher M."/>
            <person name="Ghai R."/>
            <person name="Kavagutti S V."/>
        </authorList>
    </citation>
    <scope>NUCLEOTIDE SEQUENCE</scope>
</reference>